<reference evidence="1" key="1">
    <citation type="journal article" date="2022" name="bioRxiv">
        <title>Sequencing and chromosome-scale assembly of the giantPleurodeles waltlgenome.</title>
        <authorList>
            <person name="Brown T."/>
            <person name="Elewa A."/>
            <person name="Iarovenko S."/>
            <person name="Subramanian E."/>
            <person name="Araus A.J."/>
            <person name="Petzold A."/>
            <person name="Susuki M."/>
            <person name="Suzuki K.-i.T."/>
            <person name="Hayashi T."/>
            <person name="Toyoda A."/>
            <person name="Oliveira C."/>
            <person name="Osipova E."/>
            <person name="Leigh N.D."/>
            <person name="Simon A."/>
            <person name="Yun M.H."/>
        </authorList>
    </citation>
    <scope>NUCLEOTIDE SEQUENCE</scope>
    <source>
        <strain evidence="1">20211129_DDA</strain>
        <tissue evidence="1">Liver</tissue>
    </source>
</reference>
<name>A0AAV7NY43_PLEWA</name>
<dbReference type="AlphaFoldDB" id="A0AAV7NY43"/>
<dbReference type="Proteomes" id="UP001066276">
    <property type="component" value="Chromosome 8"/>
</dbReference>
<gene>
    <name evidence="1" type="ORF">NDU88_008059</name>
</gene>
<keyword evidence="2" id="KW-1185">Reference proteome</keyword>
<proteinExistence type="predicted"/>
<organism evidence="1 2">
    <name type="scientific">Pleurodeles waltl</name>
    <name type="common">Iberian ribbed newt</name>
    <dbReference type="NCBI Taxonomy" id="8319"/>
    <lineage>
        <taxon>Eukaryota</taxon>
        <taxon>Metazoa</taxon>
        <taxon>Chordata</taxon>
        <taxon>Craniata</taxon>
        <taxon>Vertebrata</taxon>
        <taxon>Euteleostomi</taxon>
        <taxon>Amphibia</taxon>
        <taxon>Batrachia</taxon>
        <taxon>Caudata</taxon>
        <taxon>Salamandroidea</taxon>
        <taxon>Salamandridae</taxon>
        <taxon>Pleurodelinae</taxon>
        <taxon>Pleurodeles</taxon>
    </lineage>
</organism>
<evidence type="ECO:0000313" key="1">
    <source>
        <dbReference type="EMBL" id="KAJ1119875.1"/>
    </source>
</evidence>
<protein>
    <submittedName>
        <fullName evidence="1">Uncharacterized protein</fullName>
    </submittedName>
</protein>
<comment type="caution">
    <text evidence="1">The sequence shown here is derived from an EMBL/GenBank/DDBJ whole genome shotgun (WGS) entry which is preliminary data.</text>
</comment>
<evidence type="ECO:0000313" key="2">
    <source>
        <dbReference type="Proteomes" id="UP001066276"/>
    </source>
</evidence>
<dbReference type="EMBL" id="JANPWB010000012">
    <property type="protein sequence ID" value="KAJ1119875.1"/>
    <property type="molecule type" value="Genomic_DNA"/>
</dbReference>
<sequence length="120" mass="13096">MENQQQRGPLLALRAGAVAFIIYCKLFHGDYLPRRTPDPAVNQRLSRRRGLRGCGSAASRAPHAPKCTILGLSRSDGLRAESSTPPELRGPLLVSCTSRITLRRGIFTGLLCIGVRETDL</sequence>
<accession>A0AAV7NY43</accession>